<reference evidence="1 2" key="1">
    <citation type="submission" date="2018-01" db="EMBL/GenBank/DDBJ databases">
        <title>G. obscuriglobus.</title>
        <authorList>
            <person name="Franke J."/>
            <person name="Blomberg W."/>
            <person name="Selmecki A."/>
        </authorList>
    </citation>
    <scope>NUCLEOTIDE SEQUENCE [LARGE SCALE GENOMIC DNA]</scope>
    <source>
        <strain evidence="1 2">DSM 5831</strain>
    </source>
</reference>
<evidence type="ECO:0000313" key="1">
    <source>
        <dbReference type="EMBL" id="AWM41764.1"/>
    </source>
</evidence>
<sequence>MDATTGEDEGYDWPEGGVIGATVNITFVVDIVDGDFSGVATGTALQDLKLYTNLNDVVPAYHFPNAKVFRAKYGGEVKGRVMYDCTVKSQGAFTENIG</sequence>
<proteinExistence type="predicted"/>
<name>A0A2Z3HIV9_9BACT</name>
<dbReference type="AlphaFoldDB" id="A0A2Z3HIV9"/>
<accession>A0A2Z3HIV9</accession>
<evidence type="ECO:0000313" key="2">
    <source>
        <dbReference type="Proteomes" id="UP000245802"/>
    </source>
</evidence>
<protein>
    <submittedName>
        <fullName evidence="1">Uncharacterized protein</fullName>
    </submittedName>
</protein>
<dbReference type="Proteomes" id="UP000245802">
    <property type="component" value="Chromosome"/>
</dbReference>
<dbReference type="EMBL" id="CP025958">
    <property type="protein sequence ID" value="AWM41764.1"/>
    <property type="molecule type" value="Genomic_DNA"/>
</dbReference>
<organism evidence="1 2">
    <name type="scientific">Gemmata obscuriglobus</name>
    <dbReference type="NCBI Taxonomy" id="114"/>
    <lineage>
        <taxon>Bacteria</taxon>
        <taxon>Pseudomonadati</taxon>
        <taxon>Planctomycetota</taxon>
        <taxon>Planctomycetia</taxon>
        <taxon>Gemmatales</taxon>
        <taxon>Gemmataceae</taxon>
        <taxon>Gemmata</taxon>
    </lineage>
</organism>
<keyword evidence="2" id="KW-1185">Reference proteome</keyword>
<dbReference type="KEGG" id="gog:C1280_35390"/>
<gene>
    <name evidence="1" type="ORF">C1280_35390</name>
</gene>